<organism evidence="1">
    <name type="scientific">uncultured Caudovirales phage</name>
    <dbReference type="NCBI Taxonomy" id="2100421"/>
    <lineage>
        <taxon>Viruses</taxon>
        <taxon>Duplodnaviria</taxon>
        <taxon>Heunggongvirae</taxon>
        <taxon>Uroviricota</taxon>
        <taxon>Caudoviricetes</taxon>
        <taxon>Peduoviridae</taxon>
        <taxon>Maltschvirus</taxon>
        <taxon>Maltschvirus maltsch</taxon>
    </lineage>
</organism>
<accession>A0A6J5L127</accession>
<dbReference type="EMBL" id="LR796221">
    <property type="protein sequence ID" value="CAB4128041.1"/>
    <property type="molecule type" value="Genomic_DNA"/>
</dbReference>
<protein>
    <recommendedName>
        <fullName evidence="2">Lipoprotein</fullName>
    </recommendedName>
</protein>
<evidence type="ECO:0000313" key="1">
    <source>
        <dbReference type="EMBL" id="CAB4128041.1"/>
    </source>
</evidence>
<dbReference type="PROSITE" id="PS51257">
    <property type="entry name" value="PROKAR_LIPOPROTEIN"/>
    <property type="match status" value="1"/>
</dbReference>
<evidence type="ECO:0008006" key="2">
    <source>
        <dbReference type="Google" id="ProtNLM"/>
    </source>
</evidence>
<sequence length="94" mass="9792">MRPALLIAALALASCAPERNTTAPYVIARSPGNILILSGAASHIQESMTLATTECRQQGGGVAVQRSATILGDRVSGSVRIMYECVRGPDALPQ</sequence>
<proteinExistence type="predicted"/>
<gene>
    <name evidence="1" type="ORF">UFOVP99_6</name>
</gene>
<reference evidence="1" key="1">
    <citation type="submission" date="2020-04" db="EMBL/GenBank/DDBJ databases">
        <authorList>
            <person name="Chiriac C."/>
            <person name="Salcher M."/>
            <person name="Ghai R."/>
            <person name="Kavagutti S V."/>
        </authorList>
    </citation>
    <scope>NUCLEOTIDE SEQUENCE</scope>
</reference>
<name>A0A6J5L127_9CAUD</name>